<dbReference type="EMBL" id="AEVO01000102">
    <property type="protein sequence ID" value="EFY06642.1"/>
    <property type="molecule type" value="Genomic_DNA"/>
</dbReference>
<dbReference type="AlphaFoldDB" id="E8LLG0"/>
<accession>E8LLG0</accession>
<dbReference type="HOGENOM" id="CLU_3158579_0_0_6"/>
<dbReference type="Proteomes" id="UP000018458">
    <property type="component" value="Unassembled WGS sequence"/>
</dbReference>
<name>E8LLG0_SUCHY</name>
<protein>
    <submittedName>
        <fullName evidence="1">Uncharacterized protein</fullName>
    </submittedName>
</protein>
<comment type="caution">
    <text evidence="1">The sequence shown here is derived from an EMBL/GenBank/DDBJ whole genome shotgun (WGS) entry which is preliminary data.</text>
</comment>
<proteinExistence type="predicted"/>
<reference evidence="1 2" key="1">
    <citation type="submission" date="2011-01" db="EMBL/GenBank/DDBJ databases">
        <authorList>
            <person name="Weinstock G."/>
            <person name="Sodergren E."/>
            <person name="Clifton S."/>
            <person name="Fulton L."/>
            <person name="Fulton B."/>
            <person name="Courtney L."/>
            <person name="Fronick C."/>
            <person name="Harrison M."/>
            <person name="Strong C."/>
            <person name="Farmer C."/>
            <person name="Delahaunty K."/>
            <person name="Markovic C."/>
            <person name="Hall O."/>
            <person name="Minx P."/>
            <person name="Tomlinson C."/>
            <person name="Mitreva M."/>
            <person name="Hou S."/>
            <person name="Chen J."/>
            <person name="Wollam A."/>
            <person name="Pepin K.H."/>
            <person name="Johnson M."/>
            <person name="Bhonagiri V."/>
            <person name="Zhang X."/>
            <person name="Suruliraj S."/>
            <person name="Warren W."/>
            <person name="Chinwalla A."/>
            <person name="Mardis E.R."/>
            <person name="Wilson R.K."/>
        </authorList>
    </citation>
    <scope>NUCLEOTIDE SEQUENCE [LARGE SCALE GENOMIC DNA]</scope>
    <source>
        <strain evidence="2">DSM 22608 / JCM 16073 / KCTC 15190 / YIT 12066</strain>
    </source>
</reference>
<evidence type="ECO:0000313" key="1">
    <source>
        <dbReference type="EMBL" id="EFY06642.1"/>
    </source>
</evidence>
<keyword evidence="2" id="KW-1185">Reference proteome</keyword>
<organism evidence="1 2">
    <name type="scientific">Succinatimonas hippei (strain DSM 22608 / JCM 16073 / KCTC 15190 / YIT 12066)</name>
    <dbReference type="NCBI Taxonomy" id="762983"/>
    <lineage>
        <taxon>Bacteria</taxon>
        <taxon>Pseudomonadati</taxon>
        <taxon>Pseudomonadota</taxon>
        <taxon>Gammaproteobacteria</taxon>
        <taxon>Aeromonadales</taxon>
        <taxon>Succinivibrionaceae</taxon>
        <taxon>Succinatimonas</taxon>
    </lineage>
</organism>
<gene>
    <name evidence="1" type="ORF">HMPREF9444_01575</name>
</gene>
<evidence type="ECO:0000313" key="2">
    <source>
        <dbReference type="Proteomes" id="UP000018458"/>
    </source>
</evidence>
<sequence length="48" mass="5943">MHVHGYILKLFSPKSVTFIQYRDLCLKICYKRDKYRILDKSQHAFFYK</sequence>